<protein>
    <submittedName>
        <fullName evidence="7">Carboxyl-terminal processing protease</fullName>
        <ecNumber evidence="7">3.4.21.102</ecNumber>
    </submittedName>
</protein>
<dbReference type="SUPFAM" id="SSF52096">
    <property type="entry name" value="ClpP/crotonase"/>
    <property type="match status" value="1"/>
</dbReference>
<dbReference type="EMBL" id="KK101237">
    <property type="protein sequence ID" value="KIZ01632.1"/>
    <property type="molecule type" value="Genomic_DNA"/>
</dbReference>
<dbReference type="MEROPS" id="S41.002"/>
<dbReference type="GO" id="GO:0004252">
    <property type="term" value="F:serine-type endopeptidase activity"/>
    <property type="evidence" value="ECO:0007669"/>
    <property type="project" value="UniProtKB-EC"/>
</dbReference>
<gene>
    <name evidence="7" type="ORF">MNEG_6333</name>
</gene>
<dbReference type="Gene3D" id="3.30.750.44">
    <property type="match status" value="1"/>
</dbReference>
<accession>A0A0D2MM74</accession>
<dbReference type="OrthoDB" id="43580at2759"/>
<feature type="signal peptide" evidence="5">
    <location>
        <begin position="1"/>
        <end position="32"/>
    </location>
</feature>
<dbReference type="InterPro" id="IPR029045">
    <property type="entry name" value="ClpP/crotonase-like_dom_sf"/>
</dbReference>
<dbReference type="Gene3D" id="2.30.42.10">
    <property type="match status" value="1"/>
</dbReference>
<keyword evidence="4" id="KW-0720">Serine protease</keyword>
<dbReference type="GO" id="GO:0006508">
    <property type="term" value="P:proteolysis"/>
    <property type="evidence" value="ECO:0007669"/>
    <property type="project" value="UniProtKB-KW"/>
</dbReference>
<keyword evidence="8" id="KW-1185">Reference proteome</keyword>
<evidence type="ECO:0000256" key="4">
    <source>
        <dbReference type="ARBA" id="ARBA00022825"/>
    </source>
</evidence>
<dbReference type="KEGG" id="mng:MNEG_6333"/>
<dbReference type="RefSeq" id="XP_013900651.1">
    <property type="nucleotide sequence ID" value="XM_014045197.1"/>
</dbReference>
<dbReference type="InterPro" id="IPR005151">
    <property type="entry name" value="Tail-specific_protease"/>
</dbReference>
<dbReference type="STRING" id="145388.A0A0D2MM74"/>
<name>A0A0D2MM74_9CHLO</name>
<dbReference type="PANTHER" id="PTHR32060:SF7">
    <property type="entry name" value="CARBOXYL-TERMINAL-PROCESSING PEPTIDASE 2, CHLOROPLASTIC"/>
    <property type="match status" value="1"/>
</dbReference>
<dbReference type="InterPro" id="IPR004447">
    <property type="entry name" value="Peptidase_S41A"/>
</dbReference>
<evidence type="ECO:0000256" key="3">
    <source>
        <dbReference type="ARBA" id="ARBA00022801"/>
    </source>
</evidence>
<sequence length="428" mass="44693">MRRLQPQGLARAAAAALAVAFVGGSCLPDAQAVTTEQLLFLEAWRTIDKAYVDKGFNGQSWFRVKEDYLKKVPMNNRQQTHDAIRRLAASLDDPFMRWLEPERLAALRRGTAGAVTGVGVEVTFTDSKAGSELAVVTPAPGGPAEGAGIRAGDVIEAIAGTPTKGLSLYEVSDLLQGEEGSEVILRIRSSGRPSRDVAVARRRVTIVPVAYEVCSGVNPASLPPGASAPGRVGYIRMATFNGNTAGATQAAIQDLKKQGVDAYVLDIRSNGGGLFPAGVAVARMWVDRGEIVLIADSQGVRDIYSADGNALDASTPLSVLVNKGTGSAAEVLAGALRDNKRATIVGGTTFGKGLIQTIVDLSDGSGLAITLARYQTPLGIDINKVGITPDIGLEDSAEVEPEAGKLPPPNAGAVCRLLASDVAPRLFK</sequence>
<keyword evidence="2 7" id="KW-0645">Protease</keyword>
<dbReference type="PROSITE" id="PS50106">
    <property type="entry name" value="PDZ"/>
    <property type="match status" value="1"/>
</dbReference>
<dbReference type="Pfam" id="PF17820">
    <property type="entry name" value="PDZ_6"/>
    <property type="match status" value="1"/>
</dbReference>
<evidence type="ECO:0000313" key="8">
    <source>
        <dbReference type="Proteomes" id="UP000054498"/>
    </source>
</evidence>
<organism evidence="7 8">
    <name type="scientific">Monoraphidium neglectum</name>
    <dbReference type="NCBI Taxonomy" id="145388"/>
    <lineage>
        <taxon>Eukaryota</taxon>
        <taxon>Viridiplantae</taxon>
        <taxon>Chlorophyta</taxon>
        <taxon>core chlorophytes</taxon>
        <taxon>Chlorophyceae</taxon>
        <taxon>CS clade</taxon>
        <taxon>Sphaeropleales</taxon>
        <taxon>Selenastraceae</taxon>
        <taxon>Monoraphidium</taxon>
    </lineage>
</organism>
<dbReference type="PROSITE" id="PS51257">
    <property type="entry name" value="PROKAR_LIPOPROTEIN"/>
    <property type="match status" value="1"/>
</dbReference>
<evidence type="ECO:0000256" key="1">
    <source>
        <dbReference type="ARBA" id="ARBA00009179"/>
    </source>
</evidence>
<dbReference type="CDD" id="cd07560">
    <property type="entry name" value="Peptidase_S41_CPP"/>
    <property type="match status" value="1"/>
</dbReference>
<evidence type="ECO:0000256" key="5">
    <source>
        <dbReference type="SAM" id="SignalP"/>
    </source>
</evidence>
<evidence type="ECO:0000313" key="7">
    <source>
        <dbReference type="EMBL" id="KIZ01632.1"/>
    </source>
</evidence>
<reference evidence="7 8" key="1">
    <citation type="journal article" date="2013" name="BMC Genomics">
        <title>Reconstruction of the lipid metabolism for the microalga Monoraphidium neglectum from its genome sequence reveals characteristics suitable for biofuel production.</title>
        <authorList>
            <person name="Bogen C."/>
            <person name="Al-Dilaimi A."/>
            <person name="Albersmeier A."/>
            <person name="Wichmann J."/>
            <person name="Grundmann M."/>
            <person name="Rupp O."/>
            <person name="Lauersen K.J."/>
            <person name="Blifernez-Klassen O."/>
            <person name="Kalinowski J."/>
            <person name="Goesmann A."/>
            <person name="Mussgnug J.H."/>
            <person name="Kruse O."/>
        </authorList>
    </citation>
    <scope>NUCLEOTIDE SEQUENCE [LARGE SCALE GENOMIC DNA]</scope>
    <source>
        <strain evidence="7 8">SAG 48.87</strain>
    </source>
</reference>
<dbReference type="GeneID" id="25739209"/>
<dbReference type="Proteomes" id="UP000054498">
    <property type="component" value="Unassembled WGS sequence"/>
</dbReference>
<dbReference type="Pfam" id="PF03572">
    <property type="entry name" value="Peptidase_S41"/>
    <property type="match status" value="1"/>
</dbReference>
<dbReference type="InterPro" id="IPR041489">
    <property type="entry name" value="PDZ_6"/>
</dbReference>
<dbReference type="EC" id="3.4.21.102" evidence="7"/>
<dbReference type="InterPro" id="IPR036034">
    <property type="entry name" value="PDZ_sf"/>
</dbReference>
<proteinExistence type="inferred from homology"/>
<dbReference type="SMART" id="SM00245">
    <property type="entry name" value="TSPc"/>
    <property type="match status" value="1"/>
</dbReference>
<dbReference type="InterPro" id="IPR001478">
    <property type="entry name" value="PDZ"/>
</dbReference>
<keyword evidence="3 7" id="KW-0378">Hydrolase</keyword>
<comment type="similarity">
    <text evidence="1">Belongs to the peptidase S41A family.</text>
</comment>
<keyword evidence="5" id="KW-0732">Signal</keyword>
<dbReference type="NCBIfam" id="TIGR00225">
    <property type="entry name" value="prc"/>
    <property type="match status" value="1"/>
</dbReference>
<dbReference type="SMART" id="SM00228">
    <property type="entry name" value="PDZ"/>
    <property type="match status" value="1"/>
</dbReference>
<dbReference type="SUPFAM" id="SSF50156">
    <property type="entry name" value="PDZ domain-like"/>
    <property type="match status" value="1"/>
</dbReference>
<dbReference type="CDD" id="cd06782">
    <property type="entry name" value="cpPDZ_CPP-like"/>
    <property type="match status" value="1"/>
</dbReference>
<dbReference type="AlphaFoldDB" id="A0A0D2MM74"/>
<dbReference type="PANTHER" id="PTHR32060">
    <property type="entry name" value="TAIL-SPECIFIC PROTEASE"/>
    <property type="match status" value="1"/>
</dbReference>
<feature type="domain" description="PDZ" evidence="6">
    <location>
        <begin position="104"/>
        <end position="190"/>
    </location>
</feature>
<dbReference type="Gene3D" id="3.90.226.10">
    <property type="entry name" value="2-enoyl-CoA Hydratase, Chain A, domain 1"/>
    <property type="match status" value="1"/>
</dbReference>
<feature type="chain" id="PRO_5002264920" evidence="5">
    <location>
        <begin position="33"/>
        <end position="428"/>
    </location>
</feature>
<evidence type="ECO:0000256" key="2">
    <source>
        <dbReference type="ARBA" id="ARBA00022670"/>
    </source>
</evidence>
<evidence type="ECO:0000259" key="6">
    <source>
        <dbReference type="PROSITE" id="PS50106"/>
    </source>
</evidence>